<accession>A0A5B7K5H1</accession>
<reference evidence="1 2" key="1">
    <citation type="submission" date="2019-05" db="EMBL/GenBank/DDBJ databases">
        <title>Another draft genome of Portunus trituberculatus and its Hox gene families provides insights of decapod evolution.</title>
        <authorList>
            <person name="Jeong J.-H."/>
            <person name="Song I."/>
            <person name="Kim S."/>
            <person name="Choi T."/>
            <person name="Kim D."/>
            <person name="Ryu S."/>
            <person name="Kim W."/>
        </authorList>
    </citation>
    <scope>NUCLEOTIDE SEQUENCE [LARGE SCALE GENOMIC DNA]</scope>
    <source>
        <tissue evidence="1">Muscle</tissue>
    </source>
</reference>
<comment type="caution">
    <text evidence="1">The sequence shown here is derived from an EMBL/GenBank/DDBJ whole genome shotgun (WGS) entry which is preliminary data.</text>
</comment>
<dbReference type="Proteomes" id="UP000324222">
    <property type="component" value="Unassembled WGS sequence"/>
</dbReference>
<evidence type="ECO:0000313" key="1">
    <source>
        <dbReference type="EMBL" id="MPD02126.1"/>
    </source>
</evidence>
<sequence>MPWIYLAWRLARCSLRSVGAMRDAALPLQHTSGTAHAARGASCTAATHQHYTAHSTQHAAHSGSGTGKGPRCLCPYLSLRTSPVDTWVISLPTPSTGTQVHG</sequence>
<dbReference type="EMBL" id="VSRR010130029">
    <property type="protein sequence ID" value="MPD02126.1"/>
    <property type="molecule type" value="Genomic_DNA"/>
</dbReference>
<name>A0A5B7K5H1_PORTR</name>
<proteinExistence type="predicted"/>
<organism evidence="1 2">
    <name type="scientific">Portunus trituberculatus</name>
    <name type="common">Swimming crab</name>
    <name type="synonym">Neptunus trituberculatus</name>
    <dbReference type="NCBI Taxonomy" id="210409"/>
    <lineage>
        <taxon>Eukaryota</taxon>
        <taxon>Metazoa</taxon>
        <taxon>Ecdysozoa</taxon>
        <taxon>Arthropoda</taxon>
        <taxon>Crustacea</taxon>
        <taxon>Multicrustacea</taxon>
        <taxon>Malacostraca</taxon>
        <taxon>Eumalacostraca</taxon>
        <taxon>Eucarida</taxon>
        <taxon>Decapoda</taxon>
        <taxon>Pleocyemata</taxon>
        <taxon>Brachyura</taxon>
        <taxon>Eubrachyura</taxon>
        <taxon>Portunoidea</taxon>
        <taxon>Portunidae</taxon>
        <taxon>Portuninae</taxon>
        <taxon>Portunus</taxon>
    </lineage>
</organism>
<evidence type="ECO:0000313" key="2">
    <source>
        <dbReference type="Proteomes" id="UP000324222"/>
    </source>
</evidence>
<keyword evidence="2" id="KW-1185">Reference proteome</keyword>
<dbReference type="AlphaFoldDB" id="A0A5B7K5H1"/>
<gene>
    <name evidence="1" type="ORF">E2C01_097685</name>
</gene>
<protein>
    <submittedName>
        <fullName evidence="1">Uncharacterized protein</fullName>
    </submittedName>
</protein>